<feature type="transmembrane region" description="Helical" evidence="1">
    <location>
        <begin position="46"/>
        <end position="71"/>
    </location>
</feature>
<keyword evidence="1" id="KW-0812">Transmembrane</keyword>
<keyword evidence="1" id="KW-0472">Membrane</keyword>
<proteinExistence type="predicted"/>
<organism evidence="3 4">
    <name type="scientific">Vibrio tritonius</name>
    <dbReference type="NCBI Taxonomy" id="1435069"/>
    <lineage>
        <taxon>Bacteria</taxon>
        <taxon>Pseudomonadati</taxon>
        <taxon>Pseudomonadota</taxon>
        <taxon>Gammaproteobacteria</taxon>
        <taxon>Vibrionales</taxon>
        <taxon>Vibrionaceae</taxon>
        <taxon>Vibrio</taxon>
    </lineage>
</organism>
<protein>
    <submittedName>
        <fullName evidence="3">Phosphatase PAP2 family protein</fullName>
    </submittedName>
</protein>
<dbReference type="Pfam" id="PF14378">
    <property type="entry name" value="PAP2_3"/>
    <property type="match status" value="1"/>
</dbReference>
<evidence type="ECO:0000313" key="4">
    <source>
        <dbReference type="Proteomes" id="UP001199044"/>
    </source>
</evidence>
<feature type="domain" description="Inositolphosphotransferase Aur1/Ipt1" evidence="2">
    <location>
        <begin position="128"/>
        <end position="335"/>
    </location>
</feature>
<dbReference type="Proteomes" id="UP001199044">
    <property type="component" value="Unassembled WGS sequence"/>
</dbReference>
<evidence type="ECO:0000256" key="1">
    <source>
        <dbReference type="SAM" id="Phobius"/>
    </source>
</evidence>
<feature type="transmembrane region" description="Helical" evidence="1">
    <location>
        <begin position="92"/>
        <end position="112"/>
    </location>
</feature>
<feature type="transmembrane region" description="Helical" evidence="1">
    <location>
        <begin position="12"/>
        <end position="34"/>
    </location>
</feature>
<reference evidence="4" key="1">
    <citation type="submission" date="2023-07" db="EMBL/GenBank/DDBJ databases">
        <title>Molecular identification of indigenous halophilic bacteria isolated from red sea cost, biodegradation of synthetic dyes and assessment of degraded metabolite toxicity.</title>
        <authorList>
            <person name="Chaieb K."/>
            <person name="Altayb H.N."/>
        </authorList>
    </citation>
    <scope>NUCLEOTIDE SEQUENCE [LARGE SCALE GENOMIC DNA]</scope>
    <source>
        <strain evidence="4">K20</strain>
    </source>
</reference>
<feature type="transmembrane region" description="Helical" evidence="1">
    <location>
        <begin position="190"/>
        <end position="216"/>
    </location>
</feature>
<feature type="transmembrane region" description="Helical" evidence="1">
    <location>
        <begin position="298"/>
        <end position="318"/>
    </location>
</feature>
<gene>
    <name evidence="3" type="ORF">LDJ79_19290</name>
</gene>
<name>A0ABS7YRF2_9VIBR</name>
<comment type="caution">
    <text evidence="3">The sequence shown here is derived from an EMBL/GenBank/DDBJ whole genome shotgun (WGS) entry which is preliminary data.</text>
</comment>
<dbReference type="InterPro" id="IPR026841">
    <property type="entry name" value="Aur1/Ipt1"/>
</dbReference>
<keyword evidence="4" id="KW-1185">Reference proteome</keyword>
<sequence length="354" mass="41461">MKEYIQPIIRDRYIYILSLILCLTTYGICSYFDVMQYFTISIYSKYMLYALMATAFLYLLFYYFYLAFNLTPNPFRKFKEKIIQLRIYKHEIINLVLIFISLSFVLSCFTSLKTAISQINPYYLDPLLSQIDLKIHFGIPPWEITHFLFSSEWATAIINFFYNIWFFVIWIFFSYSACQFKNPVQREQMLISICLVWFINGGILAILLSSGGPVYAQRLFPDMSQYKDLMLLLEQQNQYLLQHNDFFYVWSLNTQQMLWDSYSSQTLAIGAGISAMPSVHVSATTLIALSVSKINKNWGIIAWLYLLIIFIGSIHLGWHYAGDGYLGFILTVVIWKAVGRWQRGYSPLITQSLN</sequence>
<evidence type="ECO:0000313" key="3">
    <source>
        <dbReference type="EMBL" id="MCA2018272.1"/>
    </source>
</evidence>
<accession>A0ABS7YRF2</accession>
<feature type="transmembrane region" description="Helical" evidence="1">
    <location>
        <begin position="156"/>
        <end position="178"/>
    </location>
</feature>
<dbReference type="EMBL" id="JAIWIU010000161">
    <property type="protein sequence ID" value="MCA2018272.1"/>
    <property type="molecule type" value="Genomic_DNA"/>
</dbReference>
<dbReference type="RefSeq" id="WP_225251748.1">
    <property type="nucleotide sequence ID" value="NZ_JAIWIU010000161.1"/>
</dbReference>
<feature type="transmembrane region" description="Helical" evidence="1">
    <location>
        <begin position="267"/>
        <end position="291"/>
    </location>
</feature>
<keyword evidence="1" id="KW-1133">Transmembrane helix</keyword>
<evidence type="ECO:0000259" key="2">
    <source>
        <dbReference type="Pfam" id="PF14378"/>
    </source>
</evidence>